<keyword evidence="2" id="KW-1185">Reference proteome</keyword>
<reference evidence="2" key="1">
    <citation type="submission" date="2023-07" db="EMBL/GenBank/DDBJ databases">
        <title>Study on multiphase classification of strain Alteromonas salexigens isolated from the Yellow Sea.</title>
        <authorList>
            <person name="Sun L."/>
        </authorList>
    </citation>
    <scope>NUCLEOTIDE SEQUENCE [LARGE SCALE GENOMIC DNA]</scope>
    <source>
        <strain evidence="2">ASW11-19</strain>
    </source>
</reference>
<evidence type="ECO:0000313" key="2">
    <source>
        <dbReference type="Proteomes" id="UP001209257"/>
    </source>
</evidence>
<dbReference type="Pfam" id="PF11279">
    <property type="entry name" value="DUF3080"/>
    <property type="match status" value="1"/>
</dbReference>
<gene>
    <name evidence="1" type="ORF">OCL06_04645</name>
</gene>
<protein>
    <submittedName>
        <fullName evidence="1">DUF3080 domain-containing protein</fullName>
    </submittedName>
</protein>
<comment type="caution">
    <text evidence="1">The sequence shown here is derived from an EMBL/GenBank/DDBJ whole genome shotgun (WGS) entry which is preliminary data.</text>
</comment>
<dbReference type="RefSeq" id="WP_262992581.1">
    <property type="nucleotide sequence ID" value="NZ_JAOTJC010000006.1"/>
</dbReference>
<dbReference type="InterPro" id="IPR021431">
    <property type="entry name" value="DUF3080"/>
</dbReference>
<accession>A0ABT2VKQ5</accession>
<name>A0ABT2VKQ5_9ALTE</name>
<dbReference type="Proteomes" id="UP001209257">
    <property type="component" value="Unassembled WGS sequence"/>
</dbReference>
<dbReference type="EMBL" id="JAOTJC010000006">
    <property type="protein sequence ID" value="MCU7553881.1"/>
    <property type="molecule type" value="Genomic_DNA"/>
</dbReference>
<proteinExistence type="predicted"/>
<sequence>MYTPMPLPNLPGVLLLLVSLVIAGCGSAPVVDDLEEYHGRLGRVLEAELEMTAQITPLPFPGRDELFQHVPAMNINLREFHALQQCEIGTLVAERNTALGRTPFPAQRLSYETRLLHAIDDCAEHLRSTRPELAQKLSEWKSQKQQQRKQVWANLIQTAKAMRLAMSLPRELLQAEQNRDARAAVTALGFLTQLKNNDTLSLSELETQLKQIESARLPARLWATQQLLADSLSQLTRRLTPHLSAVTCTAGRASEQAEILRNVFYLYFIERIQPVGSKVNELQYQLQPTFTQWQNDSHLQPAFKAFLTDRLTGFEQYQQAVSEHVSLWQQFLKRCNLSPVAPAT</sequence>
<evidence type="ECO:0000313" key="1">
    <source>
        <dbReference type="EMBL" id="MCU7553881.1"/>
    </source>
</evidence>
<organism evidence="1 2">
    <name type="scientific">Alteromonas salexigens</name>
    <dbReference type="NCBI Taxonomy" id="2982530"/>
    <lineage>
        <taxon>Bacteria</taxon>
        <taxon>Pseudomonadati</taxon>
        <taxon>Pseudomonadota</taxon>
        <taxon>Gammaproteobacteria</taxon>
        <taxon>Alteromonadales</taxon>
        <taxon>Alteromonadaceae</taxon>
        <taxon>Alteromonas/Salinimonas group</taxon>
        <taxon>Alteromonas</taxon>
    </lineage>
</organism>